<dbReference type="AlphaFoldDB" id="A0A4C1UQI5"/>
<comment type="caution">
    <text evidence="2">The sequence shown here is derived from an EMBL/GenBank/DDBJ whole genome shotgun (WGS) entry which is preliminary data.</text>
</comment>
<evidence type="ECO:0000313" key="2">
    <source>
        <dbReference type="EMBL" id="GBP28242.1"/>
    </source>
</evidence>
<dbReference type="Proteomes" id="UP000299102">
    <property type="component" value="Unassembled WGS sequence"/>
</dbReference>
<protein>
    <submittedName>
        <fullName evidence="2">Uncharacterized protein</fullName>
    </submittedName>
</protein>
<feature type="region of interest" description="Disordered" evidence="1">
    <location>
        <begin position="1"/>
        <end position="46"/>
    </location>
</feature>
<proteinExistence type="predicted"/>
<reference evidence="2 3" key="1">
    <citation type="journal article" date="2019" name="Commun. Biol.">
        <title>The bagworm genome reveals a unique fibroin gene that provides high tensile strength.</title>
        <authorList>
            <person name="Kono N."/>
            <person name="Nakamura H."/>
            <person name="Ohtoshi R."/>
            <person name="Tomita M."/>
            <person name="Numata K."/>
            <person name="Arakawa K."/>
        </authorList>
    </citation>
    <scope>NUCLEOTIDE SEQUENCE [LARGE SCALE GENOMIC DNA]</scope>
</reference>
<organism evidence="2 3">
    <name type="scientific">Eumeta variegata</name>
    <name type="common">Bagworm moth</name>
    <name type="synonym">Eumeta japonica</name>
    <dbReference type="NCBI Taxonomy" id="151549"/>
    <lineage>
        <taxon>Eukaryota</taxon>
        <taxon>Metazoa</taxon>
        <taxon>Ecdysozoa</taxon>
        <taxon>Arthropoda</taxon>
        <taxon>Hexapoda</taxon>
        <taxon>Insecta</taxon>
        <taxon>Pterygota</taxon>
        <taxon>Neoptera</taxon>
        <taxon>Endopterygota</taxon>
        <taxon>Lepidoptera</taxon>
        <taxon>Glossata</taxon>
        <taxon>Ditrysia</taxon>
        <taxon>Tineoidea</taxon>
        <taxon>Psychidae</taxon>
        <taxon>Oiketicinae</taxon>
        <taxon>Eumeta</taxon>
    </lineage>
</organism>
<evidence type="ECO:0000313" key="3">
    <source>
        <dbReference type="Proteomes" id="UP000299102"/>
    </source>
</evidence>
<name>A0A4C1UQI5_EUMVA</name>
<evidence type="ECO:0000256" key="1">
    <source>
        <dbReference type="SAM" id="MobiDB-lite"/>
    </source>
</evidence>
<gene>
    <name evidence="2" type="ORF">EVAR_19091_1</name>
</gene>
<dbReference type="EMBL" id="BGZK01000204">
    <property type="protein sequence ID" value="GBP28242.1"/>
    <property type="molecule type" value="Genomic_DNA"/>
</dbReference>
<accession>A0A4C1UQI5</accession>
<keyword evidence="3" id="KW-1185">Reference proteome</keyword>
<sequence>MVHADIASAANDRKHKGQCLPAIKKPTSHQNIDTTKPPPSRVTSGVTTNCANQKVSKNNTAYLGFGQSTQVAGVCLCCELPRPGPRLVLRPRLIQLDGPKFMYWIPMGTPK</sequence>